<name>A0A414P569_9FIRM</name>
<accession>A0A414P569</accession>
<dbReference type="AlphaFoldDB" id="A0A414P569"/>
<organism evidence="1 2">
    <name type="scientific">[Ruminococcus] lactaris</name>
    <dbReference type="NCBI Taxonomy" id="46228"/>
    <lineage>
        <taxon>Bacteria</taxon>
        <taxon>Bacillati</taxon>
        <taxon>Bacillota</taxon>
        <taxon>Clostridia</taxon>
        <taxon>Lachnospirales</taxon>
        <taxon>Lachnospiraceae</taxon>
        <taxon>Mediterraneibacter</taxon>
    </lineage>
</organism>
<dbReference type="InterPro" id="IPR010281">
    <property type="entry name" value="DUF885"/>
</dbReference>
<dbReference type="EMBL" id="QRHG01000014">
    <property type="protein sequence ID" value="RHF60820.1"/>
    <property type="molecule type" value="Genomic_DNA"/>
</dbReference>
<sequence>MVRKCSMRFWEKKEEQRSCTMQRMRKICVAGLFLVVLGFGGCAEIADENGKAGSSVSEDERFEAYTREVFCSEVSANAVSLHYTLKYPQEYGIESAPAVYGTVVTDEQAVKAGVENMEKALITFEKNKLSVENQITYDVLQSYLDSAERSAEYLWYDEPLGTVSGVQTQLPVVLSEYRFYEKEDADTYLDLMRSTGNYFDEVIAFERGKSEKGLFMSEKLADAVIEQCQAFLDMGNGNYLYSTFVERMRESGKFTEEEMGEYTKKNAQVIEEVVCPAYERLMAAVRELKGTGKNEEGLCGLPQGQEYYQVLVDQSVGTKESIVQLEELTRRQMEDDITAMEGVLGAKVEEAKESAADMKQGTAELILKKLSDGIEKAFPETPDTTLEVKYVPKEMEEHLSPAFYMIPAIDNSRENVIYINQGQMRDDLSLFTTLAHEGYPGHLYQTIFYESTDPDPVRSIFNFGGYVEGWATYAEMCSYYLTPLPKEQATILQKNGSVILALYALADMGIHYDGWSRIDTTAFFAKYGISDAETIQKIYDLILGSPGNYLKYYIGYVKFLELKKCWAEKMGEDFSQKEFHRAVLSVGPAPFDVVETYMWNYAQ</sequence>
<dbReference type="Proteomes" id="UP000284902">
    <property type="component" value="Unassembled WGS sequence"/>
</dbReference>
<protein>
    <submittedName>
        <fullName evidence="1">DUF885 domain-containing protein</fullName>
    </submittedName>
</protein>
<dbReference type="Pfam" id="PF05960">
    <property type="entry name" value="DUF885"/>
    <property type="match status" value="1"/>
</dbReference>
<dbReference type="PANTHER" id="PTHR33361:SF2">
    <property type="entry name" value="DUF885 DOMAIN-CONTAINING PROTEIN"/>
    <property type="match status" value="1"/>
</dbReference>
<comment type="caution">
    <text evidence="1">The sequence shown here is derived from an EMBL/GenBank/DDBJ whole genome shotgun (WGS) entry which is preliminary data.</text>
</comment>
<reference evidence="1 2" key="1">
    <citation type="submission" date="2018-08" db="EMBL/GenBank/DDBJ databases">
        <title>A genome reference for cultivated species of the human gut microbiota.</title>
        <authorList>
            <person name="Zou Y."/>
            <person name="Xue W."/>
            <person name="Luo G."/>
        </authorList>
    </citation>
    <scope>NUCLEOTIDE SEQUENCE [LARGE SCALE GENOMIC DNA]</scope>
    <source>
        <strain evidence="1 2">AM25-1LB</strain>
    </source>
</reference>
<proteinExistence type="predicted"/>
<evidence type="ECO:0000313" key="1">
    <source>
        <dbReference type="EMBL" id="RHF60820.1"/>
    </source>
</evidence>
<evidence type="ECO:0000313" key="2">
    <source>
        <dbReference type="Proteomes" id="UP000284902"/>
    </source>
</evidence>
<dbReference type="PANTHER" id="PTHR33361">
    <property type="entry name" value="GLR0591 PROTEIN"/>
    <property type="match status" value="1"/>
</dbReference>
<gene>
    <name evidence="1" type="ORF">DW672_06820</name>
</gene>